<dbReference type="EMBL" id="CP002062">
    <property type="protein sequence ID" value="ADJ14084.1"/>
    <property type="molecule type" value="Genomic_DNA"/>
</dbReference>
<dbReference type="SUPFAM" id="SSF88713">
    <property type="entry name" value="Glycoside hydrolase/deacetylase"/>
    <property type="match status" value="1"/>
</dbReference>
<dbReference type="HOGENOM" id="CLU_066872_0_0_2"/>
<evidence type="ECO:0000313" key="3">
    <source>
        <dbReference type="EMBL" id="ELY33872.1"/>
    </source>
</evidence>
<dbReference type="InterPro" id="IPR011330">
    <property type="entry name" value="Glyco_hydro/deAcase_b/a-brl"/>
</dbReference>
<evidence type="ECO:0000313" key="2">
    <source>
        <dbReference type="EMBL" id="ADJ14084.1"/>
    </source>
</evidence>
<reference evidence="3 5" key="2">
    <citation type="journal article" date="2014" name="PLoS Genet.">
        <title>Phylogenetically driven sequencing of extremely halophilic archaea reveals strategies for static and dynamic osmo-response.</title>
        <authorList>
            <person name="Becker E.A."/>
            <person name="Seitzer P.M."/>
            <person name="Tritt A."/>
            <person name="Larsen D."/>
            <person name="Krusor M."/>
            <person name="Yao A.I."/>
            <person name="Wu D."/>
            <person name="Madern D."/>
            <person name="Eisen J.A."/>
            <person name="Darling A.E."/>
            <person name="Facciotti M.T."/>
        </authorList>
    </citation>
    <scope>NUCLEOTIDE SEQUENCE [LARGE SCALE GENOMIC DNA]</scope>
    <source>
        <strain evidence="3">B3</strain>
        <strain evidence="5">DSM 18796 / CECT 7217 / JCM 14584 / KCTC 4019 / B3</strain>
    </source>
</reference>
<sequence length="303" mass="33787">MSFHMGGGTQSGSGEQVANVISFDLEHWYSATLLRDEVTDPADRIRTSVGIVLDMLAEHDTLATFFTVGEVAEEYPTLIGRIADAGHEVASHGHTHTPLFDLTRTAFAEELEASAEAIAAATGRRPIGFRAPNFSVTPRTQWAFDALVEAGYLYDSSVFPVKTPMYGVNGAPLHPYRVDPDAPFTDGSASANGLVEFPIATFHPRLRLPIAGGFYGRLLPTRLVEMGIRNLNQRGLPAMIYFHPWEFNPAVRTDEPPLHKRFISFHGLDQTRDVLDSLLATHEFGTCRQLFERYNRHERMFNR</sequence>
<dbReference type="GO" id="GO:0016810">
    <property type="term" value="F:hydrolase activity, acting on carbon-nitrogen (but not peptide) bonds"/>
    <property type="evidence" value="ECO:0007669"/>
    <property type="project" value="InterPro"/>
</dbReference>
<dbReference type="PROSITE" id="PS51677">
    <property type="entry name" value="NODB"/>
    <property type="match status" value="1"/>
</dbReference>
<dbReference type="InterPro" id="IPR022560">
    <property type="entry name" value="DUF3473"/>
</dbReference>
<dbReference type="STRING" id="795797.HacjB3_03465"/>
<dbReference type="Pfam" id="PF11959">
    <property type="entry name" value="DUF3473"/>
    <property type="match status" value="1"/>
</dbReference>
<dbReference type="InterPro" id="IPR045235">
    <property type="entry name" value="PuuE_HpPgdA-like"/>
</dbReference>
<dbReference type="AlphaFoldDB" id="D8J7X1"/>
<feature type="domain" description="NodB homology" evidence="1">
    <location>
        <begin position="30"/>
        <end position="254"/>
    </location>
</feature>
<keyword evidence="5" id="KW-1185">Reference proteome</keyword>
<evidence type="ECO:0000313" key="5">
    <source>
        <dbReference type="Proteomes" id="UP000011645"/>
    </source>
</evidence>
<dbReference type="CDD" id="cd10941">
    <property type="entry name" value="CE4_PuuE_HpPgdA_like_2"/>
    <property type="match status" value="1"/>
</dbReference>
<protein>
    <submittedName>
        <fullName evidence="2 3">Polysaccharide deacetylase</fullName>
    </submittedName>
</protein>
<dbReference type="OrthoDB" id="10436at2157"/>
<reference evidence="2 4" key="1">
    <citation type="journal article" date="2010" name="J. Bacteriol.">
        <title>Complete genome sequence of Halalkalicoccus jeotgali B3(T), an extremely halophilic archaeon.</title>
        <authorList>
            <person name="Roh S.W."/>
            <person name="Nam Y.D."/>
            <person name="Nam S.H."/>
            <person name="Choi S.H."/>
            <person name="Park H.S."/>
            <person name="Bae J.W."/>
        </authorList>
    </citation>
    <scope>NUCLEOTIDE SEQUENCE [LARGE SCALE GENOMIC DNA]</scope>
    <source>
        <strain evidence="2">B3</strain>
        <strain evidence="4">DSM 18796 / CECT 7217 / JCM 14584 / KCTC 4019 / B3</strain>
    </source>
</reference>
<organism evidence="2 4">
    <name type="scientific">Halalkalicoccus jeotgali (strain DSM 18796 / CECT 7217 / JCM 14584 / KCTC 4019 / B3)</name>
    <dbReference type="NCBI Taxonomy" id="795797"/>
    <lineage>
        <taxon>Archaea</taxon>
        <taxon>Methanobacteriati</taxon>
        <taxon>Methanobacteriota</taxon>
        <taxon>Stenosarchaea group</taxon>
        <taxon>Halobacteria</taxon>
        <taxon>Halobacteriales</taxon>
        <taxon>Halococcaceae</taxon>
        <taxon>Halalkalicoccus</taxon>
    </lineage>
</organism>
<evidence type="ECO:0000259" key="1">
    <source>
        <dbReference type="PROSITE" id="PS51677"/>
    </source>
</evidence>
<dbReference type="PANTHER" id="PTHR47561:SF1">
    <property type="entry name" value="POLYSACCHARIDE DEACETYLASE FAMILY PROTEIN (AFU_ORTHOLOGUE AFUA_6G05030)"/>
    <property type="match status" value="1"/>
</dbReference>
<gene>
    <name evidence="2" type="ordered locus">HacjB3_03465</name>
    <name evidence="3" type="ORF">C497_15842</name>
</gene>
<dbReference type="Gene3D" id="3.20.20.370">
    <property type="entry name" value="Glycoside hydrolase/deacetylase"/>
    <property type="match status" value="1"/>
</dbReference>
<dbReference type="Pfam" id="PF01522">
    <property type="entry name" value="Polysacc_deac_1"/>
    <property type="match status" value="1"/>
</dbReference>
<dbReference type="eggNOG" id="arCOG02876">
    <property type="taxonomic scope" value="Archaea"/>
</dbReference>
<accession>D8J7X1</accession>
<evidence type="ECO:0000313" key="4">
    <source>
        <dbReference type="Proteomes" id="UP000000390"/>
    </source>
</evidence>
<proteinExistence type="predicted"/>
<dbReference type="KEGG" id="hje:HacjB3_03465"/>
<dbReference type="InterPro" id="IPR002509">
    <property type="entry name" value="NODB_dom"/>
</dbReference>
<dbReference type="PATRIC" id="fig|795797.18.peg.694"/>
<dbReference type="Proteomes" id="UP000011645">
    <property type="component" value="Unassembled WGS sequence"/>
</dbReference>
<dbReference type="PANTHER" id="PTHR47561">
    <property type="entry name" value="POLYSACCHARIDE DEACETYLASE FAMILY PROTEIN (AFU_ORTHOLOGUE AFUA_6G05030)"/>
    <property type="match status" value="1"/>
</dbReference>
<dbReference type="GO" id="GO:0005975">
    <property type="term" value="P:carbohydrate metabolic process"/>
    <property type="evidence" value="ECO:0007669"/>
    <property type="project" value="InterPro"/>
</dbReference>
<dbReference type="EMBL" id="AOHV01000042">
    <property type="protein sequence ID" value="ELY33872.1"/>
    <property type="molecule type" value="Genomic_DNA"/>
</dbReference>
<dbReference type="Proteomes" id="UP000000390">
    <property type="component" value="Chromosome"/>
</dbReference>
<name>D8J7X1_HALJB</name>